<organism evidence="1">
    <name type="scientific">Octopus bimaculoides</name>
    <name type="common">California two-spotted octopus</name>
    <dbReference type="NCBI Taxonomy" id="37653"/>
    <lineage>
        <taxon>Eukaryota</taxon>
        <taxon>Metazoa</taxon>
        <taxon>Spiralia</taxon>
        <taxon>Lophotrochozoa</taxon>
        <taxon>Mollusca</taxon>
        <taxon>Cephalopoda</taxon>
        <taxon>Coleoidea</taxon>
        <taxon>Octopodiformes</taxon>
        <taxon>Octopoda</taxon>
        <taxon>Incirrata</taxon>
        <taxon>Octopodidae</taxon>
        <taxon>Octopus</taxon>
    </lineage>
</organism>
<reference evidence="1" key="1">
    <citation type="submission" date="2015-07" db="EMBL/GenBank/DDBJ databases">
        <title>MeaNS - Measles Nucleotide Surveillance Program.</title>
        <authorList>
            <person name="Tran T."/>
            <person name="Druce J."/>
        </authorList>
    </citation>
    <scope>NUCLEOTIDE SEQUENCE</scope>
    <source>
        <strain evidence="1">UCB-OBI-ISO-001</strain>
        <tissue evidence="1">Gonad</tissue>
    </source>
</reference>
<dbReference type="AlphaFoldDB" id="A0A0L8G6Q7"/>
<proteinExistence type="predicted"/>
<protein>
    <submittedName>
        <fullName evidence="1">Uncharacterized protein</fullName>
    </submittedName>
</protein>
<evidence type="ECO:0000313" key="1">
    <source>
        <dbReference type="EMBL" id="KOF72712.1"/>
    </source>
</evidence>
<gene>
    <name evidence="1" type="ORF">OCBIM_22039034mg</name>
</gene>
<sequence length="66" mass="7568">MHSCTYILFCFNEFICPSLRISTVIPVTEIHLHIIASQLLTSAQCHVYLKNLNCCTIKGDKIMHFL</sequence>
<dbReference type="EMBL" id="KQ423517">
    <property type="protein sequence ID" value="KOF72712.1"/>
    <property type="molecule type" value="Genomic_DNA"/>
</dbReference>
<name>A0A0L8G6Q7_OCTBM</name>
<accession>A0A0L8G6Q7</accession>